<dbReference type="NCBIfam" id="NF008121">
    <property type="entry name" value="PRK10869.1"/>
    <property type="match status" value="1"/>
</dbReference>
<evidence type="ECO:0000256" key="4">
    <source>
        <dbReference type="ARBA" id="ARBA00022741"/>
    </source>
</evidence>
<comment type="similarity">
    <text evidence="2 9">Belongs to the RecN family.</text>
</comment>
<reference evidence="12" key="1">
    <citation type="submission" date="2022-01" db="EMBL/GenBank/DDBJ databases">
        <authorList>
            <person name="Wang Y."/>
        </authorList>
    </citation>
    <scope>NUCLEOTIDE SEQUENCE</scope>
    <source>
        <strain evidence="12">WB101</strain>
    </source>
</reference>
<accession>A0ABS9KA49</accession>
<keyword evidence="10" id="KW-0175">Coiled coil</keyword>
<keyword evidence="7 9" id="KW-0234">DNA repair</keyword>
<evidence type="ECO:0000313" key="13">
    <source>
        <dbReference type="Proteomes" id="UP001165366"/>
    </source>
</evidence>
<dbReference type="RefSeq" id="WP_237852571.1">
    <property type="nucleotide sequence ID" value="NZ_JAKLWS010000003.1"/>
</dbReference>
<evidence type="ECO:0000256" key="9">
    <source>
        <dbReference type="PIRNR" id="PIRNR003128"/>
    </source>
</evidence>
<dbReference type="SUPFAM" id="SSF52540">
    <property type="entry name" value="P-loop containing nucleoside triphosphate hydrolases"/>
    <property type="match status" value="2"/>
</dbReference>
<evidence type="ECO:0000256" key="3">
    <source>
        <dbReference type="ARBA" id="ARBA00021315"/>
    </source>
</evidence>
<reference evidence="12" key="2">
    <citation type="submission" date="2024-05" db="EMBL/GenBank/DDBJ databases">
        <title>Rhodohalobacter halophilus gen. nov., sp. nov., a moderately halophilic member of the family Balneolaceae.</title>
        <authorList>
            <person name="Xia J."/>
        </authorList>
    </citation>
    <scope>NUCLEOTIDE SEQUENCE</scope>
    <source>
        <strain evidence="12">WB101</strain>
    </source>
</reference>
<dbReference type="InterPro" id="IPR027417">
    <property type="entry name" value="P-loop_NTPase"/>
</dbReference>
<feature type="coiled-coil region" evidence="10">
    <location>
        <begin position="296"/>
        <end position="365"/>
    </location>
</feature>
<keyword evidence="6" id="KW-0067">ATP-binding</keyword>
<proteinExistence type="inferred from homology"/>
<feature type="domain" description="RecF/RecN/SMC N-terminal" evidence="11">
    <location>
        <begin position="1"/>
        <end position="522"/>
    </location>
</feature>
<dbReference type="CDD" id="cd03241">
    <property type="entry name" value="ABC_RecN"/>
    <property type="match status" value="2"/>
</dbReference>
<keyword evidence="4" id="KW-0547">Nucleotide-binding</keyword>
<organism evidence="12 13">
    <name type="scientific">Rhodohalobacter sulfatireducens</name>
    <dbReference type="NCBI Taxonomy" id="2911366"/>
    <lineage>
        <taxon>Bacteria</taxon>
        <taxon>Pseudomonadati</taxon>
        <taxon>Balneolota</taxon>
        <taxon>Balneolia</taxon>
        <taxon>Balneolales</taxon>
        <taxon>Balneolaceae</taxon>
        <taxon>Rhodohalobacter</taxon>
    </lineage>
</organism>
<evidence type="ECO:0000256" key="8">
    <source>
        <dbReference type="ARBA" id="ARBA00033408"/>
    </source>
</evidence>
<dbReference type="InterPro" id="IPR003395">
    <property type="entry name" value="RecF/RecN/SMC_N"/>
</dbReference>
<feature type="coiled-coil region" evidence="10">
    <location>
        <begin position="155"/>
        <end position="216"/>
    </location>
</feature>
<gene>
    <name evidence="12" type="primary">recN</name>
    <name evidence="12" type="ORF">L6773_04070</name>
</gene>
<dbReference type="NCBIfam" id="TIGR00634">
    <property type="entry name" value="recN"/>
    <property type="match status" value="1"/>
</dbReference>
<sequence>MIKSLYIKDFALIDELDVQFQSGLNVLTGQTGAGKSIIIGALHMILGERADTDVIRKGADKAISEAFIHVGRNEYLKKLLEEQSIDYSEELILRREIRENGSRAFINDTPVNISVLKQVGDQLVDLHGQYDHQLLLKEEHHQGVIDQFDTIEPFLETYQKEYRTMQELQNQLRNLEKKERELKDKTELYQFQVKELEDAELDLHEEEDLKAEMNLLDNAEDLDQKAAAITEIGNGDDVSLMDMLNSIKLNLEDMARIEPDFETYLQEVNTARISIQETIQFAERYRDRIEFNPQRLEKLRQRQSELNRLQKKYQRSIPDLIAYLNEIKAELNVAENFEFEIEKIEKEIQEQASTLKEKAVALHNERHKIGEKLSEDIVNSLKNLGIQHGQFRVNVAWRFSENGWFESEGQKVDCSEDGCDDIQFFISTNKGEDPKPLAAIASGGEVSRVMLSLKSILAREQKLPVMIFDEIDTGISGEISEKVGRVMRKLSEMCQIVAITHQPQIASQAHKHYKVQKVEENMRTVTKILPLTDEEHIREVASLMSGEQITESALTSARELIDRGGMRN</sequence>
<dbReference type="PANTHER" id="PTHR11059:SF0">
    <property type="entry name" value="DNA REPAIR PROTEIN RECN"/>
    <property type="match status" value="1"/>
</dbReference>
<dbReference type="PANTHER" id="PTHR11059">
    <property type="entry name" value="DNA REPAIR PROTEIN RECN"/>
    <property type="match status" value="1"/>
</dbReference>
<dbReference type="InterPro" id="IPR004604">
    <property type="entry name" value="DNA_recomb/repair_RecN"/>
</dbReference>
<comment type="function">
    <text evidence="1 9">May be involved in recombinational repair of damaged DNA.</text>
</comment>
<evidence type="ECO:0000256" key="1">
    <source>
        <dbReference type="ARBA" id="ARBA00003618"/>
    </source>
</evidence>
<evidence type="ECO:0000256" key="5">
    <source>
        <dbReference type="ARBA" id="ARBA00022763"/>
    </source>
</evidence>
<evidence type="ECO:0000313" key="12">
    <source>
        <dbReference type="EMBL" id="MCG2587728.1"/>
    </source>
</evidence>
<keyword evidence="13" id="KW-1185">Reference proteome</keyword>
<name>A0ABS9KA49_9BACT</name>
<protein>
    <recommendedName>
        <fullName evidence="3 9">DNA repair protein RecN</fullName>
    </recommendedName>
    <alternativeName>
        <fullName evidence="8 9">Recombination protein N</fullName>
    </alternativeName>
</protein>
<evidence type="ECO:0000256" key="7">
    <source>
        <dbReference type="ARBA" id="ARBA00023204"/>
    </source>
</evidence>
<dbReference type="Proteomes" id="UP001165366">
    <property type="component" value="Unassembled WGS sequence"/>
</dbReference>
<dbReference type="PIRSF" id="PIRSF003128">
    <property type="entry name" value="RecN"/>
    <property type="match status" value="1"/>
</dbReference>
<comment type="caution">
    <text evidence="12">The sequence shown here is derived from an EMBL/GenBank/DDBJ whole genome shotgun (WGS) entry which is preliminary data.</text>
</comment>
<evidence type="ECO:0000259" key="11">
    <source>
        <dbReference type="Pfam" id="PF02463"/>
    </source>
</evidence>
<dbReference type="EMBL" id="JAKLWS010000003">
    <property type="protein sequence ID" value="MCG2587728.1"/>
    <property type="molecule type" value="Genomic_DNA"/>
</dbReference>
<dbReference type="Gene3D" id="3.40.50.300">
    <property type="entry name" value="P-loop containing nucleotide triphosphate hydrolases"/>
    <property type="match status" value="2"/>
</dbReference>
<dbReference type="Pfam" id="PF02463">
    <property type="entry name" value="SMC_N"/>
    <property type="match status" value="1"/>
</dbReference>
<evidence type="ECO:0000256" key="10">
    <source>
        <dbReference type="SAM" id="Coils"/>
    </source>
</evidence>
<evidence type="ECO:0000256" key="6">
    <source>
        <dbReference type="ARBA" id="ARBA00022840"/>
    </source>
</evidence>
<evidence type="ECO:0000256" key="2">
    <source>
        <dbReference type="ARBA" id="ARBA00009441"/>
    </source>
</evidence>
<keyword evidence="5 9" id="KW-0227">DNA damage</keyword>